<gene>
    <name evidence="1" type="ORF">HYDPIDRAFT_170915</name>
</gene>
<dbReference type="OrthoDB" id="2684278at2759"/>
<evidence type="ECO:0000313" key="2">
    <source>
        <dbReference type="Proteomes" id="UP000053820"/>
    </source>
</evidence>
<sequence length="232" mass="25815">MTTWESADDMDPDAEEMNKPALVDDLVYSKLSEHHITISKNPHKLQQPISEIIEPITVPLSLSILHPLGRTAVREVDLPFSALDVYHGFKFSLATLGNDADGDVMEKDWVRAVPAISRQPARFDMVIVMTDVNCELTGLEGTCLGCLWVIFTLPEVIYAAHAAPAAWPKKPLAYVEWHSKWQPTAEEHHNMYLVTKQQSNADGSGVSGQIVPLTIIQQSLMTSQEHGIVIMY</sequence>
<proteinExistence type="predicted"/>
<dbReference type="AlphaFoldDB" id="A0A0C9W0A5"/>
<evidence type="ECO:0000313" key="1">
    <source>
        <dbReference type="EMBL" id="KIJ59248.1"/>
    </source>
</evidence>
<accession>A0A0C9W0A5</accession>
<reference evidence="1 2" key="1">
    <citation type="submission" date="2014-04" db="EMBL/GenBank/DDBJ databases">
        <title>Evolutionary Origins and Diversification of the Mycorrhizal Mutualists.</title>
        <authorList>
            <consortium name="DOE Joint Genome Institute"/>
            <consortium name="Mycorrhizal Genomics Consortium"/>
            <person name="Kohler A."/>
            <person name="Kuo A."/>
            <person name="Nagy L.G."/>
            <person name="Floudas D."/>
            <person name="Copeland A."/>
            <person name="Barry K.W."/>
            <person name="Cichocki N."/>
            <person name="Veneault-Fourrey C."/>
            <person name="LaButti K."/>
            <person name="Lindquist E.A."/>
            <person name="Lipzen A."/>
            <person name="Lundell T."/>
            <person name="Morin E."/>
            <person name="Murat C."/>
            <person name="Riley R."/>
            <person name="Ohm R."/>
            <person name="Sun H."/>
            <person name="Tunlid A."/>
            <person name="Henrissat B."/>
            <person name="Grigoriev I.V."/>
            <person name="Hibbett D.S."/>
            <person name="Martin F."/>
        </authorList>
    </citation>
    <scope>NUCLEOTIDE SEQUENCE [LARGE SCALE GENOMIC DNA]</scope>
    <source>
        <strain evidence="1 2">MD-312</strain>
    </source>
</reference>
<protein>
    <submittedName>
        <fullName evidence="1">Uncharacterized protein</fullName>
    </submittedName>
</protein>
<keyword evidence="2" id="KW-1185">Reference proteome</keyword>
<dbReference type="Proteomes" id="UP000053820">
    <property type="component" value="Unassembled WGS sequence"/>
</dbReference>
<name>A0A0C9W0A5_9AGAM</name>
<organism evidence="1 2">
    <name type="scientific">Hydnomerulius pinastri MD-312</name>
    <dbReference type="NCBI Taxonomy" id="994086"/>
    <lineage>
        <taxon>Eukaryota</taxon>
        <taxon>Fungi</taxon>
        <taxon>Dikarya</taxon>
        <taxon>Basidiomycota</taxon>
        <taxon>Agaricomycotina</taxon>
        <taxon>Agaricomycetes</taxon>
        <taxon>Agaricomycetidae</taxon>
        <taxon>Boletales</taxon>
        <taxon>Boletales incertae sedis</taxon>
        <taxon>Leucogyrophana</taxon>
    </lineage>
</organism>
<dbReference type="EMBL" id="KN839893">
    <property type="protein sequence ID" value="KIJ59248.1"/>
    <property type="molecule type" value="Genomic_DNA"/>
</dbReference>
<dbReference type="HOGENOM" id="CLU_1195014_0_0_1"/>